<dbReference type="OMA" id="TFHFIDC"/>
<dbReference type="InterPro" id="IPR014892">
    <property type="entry name" value="RPA_C"/>
</dbReference>
<dbReference type="Gene3D" id="1.10.10.10">
    <property type="entry name" value="Winged helix-like DNA-binding domain superfamily/Winged helix DNA-binding domain"/>
    <property type="match status" value="1"/>
</dbReference>
<dbReference type="GO" id="GO:0003697">
    <property type="term" value="F:single-stranded DNA binding"/>
    <property type="evidence" value="ECO:0007669"/>
    <property type="project" value="TreeGrafter"/>
</dbReference>
<dbReference type="AlphaFoldDB" id="H3A093"/>
<dbReference type="PIRSF" id="PIRSF036949">
    <property type="entry name" value="RPA32"/>
    <property type="match status" value="1"/>
</dbReference>
<dbReference type="SUPFAM" id="SSF50249">
    <property type="entry name" value="Nucleic acid-binding proteins"/>
    <property type="match status" value="1"/>
</dbReference>
<proteinExistence type="inferred from homology"/>
<evidence type="ECO:0000256" key="6">
    <source>
        <dbReference type="PIRSR" id="PIRSR036949-1"/>
    </source>
</evidence>
<sequence length="257" mass="27439">MWNNRGGFGGGFGGGYGDSATGGGGYLQSQGGFGSPTATQGDKKSRSRSHQVIPCTVSQLMGAAQNGEKFRIGDLELAQVTVVGVVKHAEKIPTSVHYKVDDMTTAPMDVRQWVEAEGSSRESAVVVPGSYVKVTGIMRSFQNQRHLVVFKMRVLEDMNEFTAHMLEVVQAHLVLCNPSVLSPPLGEMSVTPSPPVRLGTASRGSGECSKAGNTQTNGLTLQQNQVLNLIKSCRRSNGMSIEDLKTELKGMNLAAIK</sequence>
<keyword evidence="3" id="KW-0235">DNA replication</keyword>
<dbReference type="GO" id="GO:0006260">
    <property type="term" value="P:DNA replication"/>
    <property type="evidence" value="ECO:0007669"/>
    <property type="project" value="UniProtKB-KW"/>
</dbReference>
<feature type="region of interest" description="Disordered" evidence="7">
    <location>
        <begin position="186"/>
        <end position="216"/>
    </location>
</feature>
<feature type="cross-link" description="Glycyl lysine isopeptide (Lys-Gly) (interchain with G-Cter in ubiquitin)" evidence="6">
    <location>
        <position position="44"/>
    </location>
</feature>
<organism evidence="9 10">
    <name type="scientific">Latimeria chalumnae</name>
    <name type="common">Coelacanth</name>
    <dbReference type="NCBI Taxonomy" id="7897"/>
    <lineage>
        <taxon>Eukaryota</taxon>
        <taxon>Metazoa</taxon>
        <taxon>Chordata</taxon>
        <taxon>Craniata</taxon>
        <taxon>Vertebrata</taxon>
        <taxon>Euteleostomi</taxon>
        <taxon>Coelacanthiformes</taxon>
        <taxon>Coelacanthidae</taxon>
        <taxon>Latimeria</taxon>
    </lineage>
</organism>
<feature type="region of interest" description="Disordered" evidence="7">
    <location>
        <begin position="27"/>
        <end position="51"/>
    </location>
</feature>
<dbReference type="Bgee" id="ENSLACG00000002743">
    <property type="expression patterns" value="Expressed in pectoral fin and 6 other cell types or tissues"/>
</dbReference>
<dbReference type="EMBL" id="AFYH01161168">
    <property type="status" value="NOT_ANNOTATED_CDS"/>
    <property type="molecule type" value="Genomic_DNA"/>
</dbReference>
<dbReference type="InParanoid" id="H3A093"/>
<evidence type="ECO:0000256" key="7">
    <source>
        <dbReference type="SAM" id="MobiDB-lite"/>
    </source>
</evidence>
<evidence type="ECO:0000256" key="3">
    <source>
        <dbReference type="ARBA" id="ARBA00022705"/>
    </source>
</evidence>
<dbReference type="HOGENOM" id="CLU_051033_1_0_1"/>
<evidence type="ECO:0000256" key="1">
    <source>
        <dbReference type="ARBA" id="ARBA00004123"/>
    </source>
</evidence>
<protein>
    <submittedName>
        <fullName evidence="9">Replication protein A2</fullName>
    </submittedName>
</protein>
<gene>
    <name evidence="9" type="primary">RPA2</name>
</gene>
<dbReference type="FunCoup" id="H3A093">
    <property type="interactions" value="2684"/>
</dbReference>
<reference evidence="9" key="3">
    <citation type="submission" date="2025-09" db="UniProtKB">
        <authorList>
            <consortium name="Ensembl"/>
        </authorList>
    </citation>
    <scope>IDENTIFICATION</scope>
</reference>
<feature type="domain" description="Replication protein A C-terminal" evidence="8">
    <location>
        <begin position="205"/>
        <end position="257"/>
    </location>
</feature>
<dbReference type="GO" id="GO:0006289">
    <property type="term" value="P:nucleotide-excision repair"/>
    <property type="evidence" value="ECO:0007669"/>
    <property type="project" value="TreeGrafter"/>
</dbReference>
<dbReference type="InterPro" id="IPR014646">
    <property type="entry name" value="Rfa2/RPA32"/>
</dbReference>
<dbReference type="InterPro" id="IPR040260">
    <property type="entry name" value="RFA2-like"/>
</dbReference>
<comment type="similarity">
    <text evidence="2">Belongs to the replication factor A protein 2 family.</text>
</comment>
<keyword evidence="5" id="KW-0539">Nucleus</keyword>
<dbReference type="InterPro" id="IPR012340">
    <property type="entry name" value="NA-bd_OB-fold"/>
</dbReference>
<evidence type="ECO:0000256" key="5">
    <source>
        <dbReference type="ARBA" id="ARBA00023242"/>
    </source>
</evidence>
<dbReference type="Ensembl" id="ENSLACT00000003092.1">
    <property type="protein sequence ID" value="ENSLACP00000003064.1"/>
    <property type="gene ID" value="ENSLACG00000002743.1"/>
</dbReference>
<reference evidence="9" key="2">
    <citation type="submission" date="2025-08" db="UniProtKB">
        <authorList>
            <consortium name="Ensembl"/>
        </authorList>
    </citation>
    <scope>IDENTIFICATION</scope>
</reference>
<comment type="subcellular location">
    <subcellularLocation>
        <location evidence="1">Nucleus</location>
    </subcellularLocation>
</comment>
<dbReference type="EMBL" id="AFYH01161170">
    <property type="status" value="NOT_ANNOTATED_CDS"/>
    <property type="molecule type" value="Genomic_DNA"/>
</dbReference>
<dbReference type="PANTHER" id="PTHR13989:SF16">
    <property type="entry name" value="REPLICATION PROTEIN A2"/>
    <property type="match status" value="1"/>
</dbReference>
<dbReference type="GO" id="GO:0000724">
    <property type="term" value="P:double-strand break repair via homologous recombination"/>
    <property type="evidence" value="ECO:0007669"/>
    <property type="project" value="TreeGrafter"/>
</dbReference>
<keyword evidence="4" id="KW-0238">DNA-binding</keyword>
<dbReference type="eggNOG" id="KOG3108">
    <property type="taxonomic scope" value="Eukaryota"/>
</dbReference>
<dbReference type="InterPro" id="IPR036388">
    <property type="entry name" value="WH-like_DNA-bd_sf"/>
</dbReference>
<dbReference type="GeneTree" id="ENSGT00390000010045"/>
<evidence type="ECO:0000256" key="4">
    <source>
        <dbReference type="ARBA" id="ARBA00023125"/>
    </source>
</evidence>
<reference evidence="10" key="1">
    <citation type="submission" date="2011-08" db="EMBL/GenBank/DDBJ databases">
        <title>The draft genome of Latimeria chalumnae.</title>
        <authorList>
            <person name="Di Palma F."/>
            <person name="Alfoldi J."/>
            <person name="Johnson J."/>
            <person name="Berlin A."/>
            <person name="Gnerre S."/>
            <person name="Jaffe D."/>
            <person name="MacCallum I."/>
            <person name="Young S."/>
            <person name="Walker B.J."/>
            <person name="Lander E."/>
            <person name="Lindblad-Toh K."/>
        </authorList>
    </citation>
    <scope>NUCLEOTIDE SEQUENCE [LARGE SCALE GENOMIC DNA]</scope>
    <source>
        <strain evidence="10">Wild caught</strain>
    </source>
</reference>
<dbReference type="CDD" id="cd04478">
    <property type="entry name" value="RPA2_DBD_D"/>
    <property type="match status" value="1"/>
</dbReference>
<name>H3A093_LATCH</name>
<dbReference type="FunFam" id="2.40.50.140:FF:000149">
    <property type="entry name" value="Replication protein A 32 kDa subunit"/>
    <property type="match status" value="1"/>
</dbReference>
<evidence type="ECO:0000256" key="2">
    <source>
        <dbReference type="ARBA" id="ARBA00007815"/>
    </source>
</evidence>
<dbReference type="GO" id="GO:0000781">
    <property type="term" value="C:chromosome, telomeric region"/>
    <property type="evidence" value="ECO:0007669"/>
    <property type="project" value="TreeGrafter"/>
</dbReference>
<evidence type="ECO:0000313" key="10">
    <source>
        <dbReference type="Proteomes" id="UP000008672"/>
    </source>
</evidence>
<dbReference type="PANTHER" id="PTHR13989">
    <property type="entry name" value="REPLICATION PROTEIN A-RELATED"/>
    <property type="match status" value="1"/>
</dbReference>
<dbReference type="EMBL" id="AFYH01161169">
    <property type="status" value="NOT_ANNOTATED_CDS"/>
    <property type="molecule type" value="Genomic_DNA"/>
</dbReference>
<dbReference type="Pfam" id="PF08784">
    <property type="entry name" value="RPA_C"/>
    <property type="match status" value="1"/>
</dbReference>
<accession>H3A093</accession>
<dbReference type="STRING" id="7897.ENSLACP00000003064"/>
<dbReference type="GO" id="GO:0035861">
    <property type="term" value="C:site of double-strand break"/>
    <property type="evidence" value="ECO:0007669"/>
    <property type="project" value="TreeGrafter"/>
</dbReference>
<dbReference type="GO" id="GO:0005662">
    <property type="term" value="C:DNA replication factor A complex"/>
    <property type="evidence" value="ECO:0007669"/>
    <property type="project" value="TreeGrafter"/>
</dbReference>
<keyword evidence="10" id="KW-1185">Reference proteome</keyword>
<feature type="cross-link" description="Glycyl lysine isopeptide (Lys-Gly) (interchain with G-Cter in ubiquitin)" evidence="6">
    <location>
        <position position="43"/>
    </location>
</feature>
<evidence type="ECO:0000259" key="8">
    <source>
        <dbReference type="Pfam" id="PF08784"/>
    </source>
</evidence>
<dbReference type="Gene3D" id="2.40.50.140">
    <property type="entry name" value="Nucleic acid-binding proteins"/>
    <property type="match status" value="1"/>
</dbReference>
<evidence type="ECO:0000313" key="9">
    <source>
        <dbReference type="Ensembl" id="ENSLACP00000003064.1"/>
    </source>
</evidence>
<dbReference type="Proteomes" id="UP000008672">
    <property type="component" value="Unassembled WGS sequence"/>
</dbReference>